<protein>
    <submittedName>
        <fullName evidence="2">DUF2953 domain-containing protein</fullName>
    </submittedName>
</protein>
<evidence type="ECO:0000313" key="3">
    <source>
        <dbReference type="Proteomes" id="UP000824071"/>
    </source>
</evidence>
<dbReference type="AlphaFoldDB" id="A0A9D1ID22"/>
<dbReference type="EMBL" id="DVMW01000001">
    <property type="protein sequence ID" value="HIU35027.1"/>
    <property type="molecule type" value="Genomic_DNA"/>
</dbReference>
<dbReference type="Proteomes" id="UP000824071">
    <property type="component" value="Unassembled WGS sequence"/>
</dbReference>
<feature type="compositionally biased region" description="Basic and acidic residues" evidence="1">
    <location>
        <begin position="58"/>
        <end position="68"/>
    </location>
</feature>
<sequence>MVALYILLGIVLLLVLLLSVKVRVDAEYFDTFRAKLRWAFLSFDLYPAKPKKPKKEKPKKEKPQKEETPASETPKPKKPNPLKTFYENQGFAGVKQLVLDTADALGSLMKSVKKHLILDELFLFLVISRDHDAARTAIEYGETCRQIFPAMGFICSNLHVRKYDVEIEPDFLGTFSSAQFSFSLSIRPIFLLNAVLVLAVRMLFKVVLKVLRVKPAKPSDNTNINTESIQGGATV</sequence>
<organism evidence="2 3">
    <name type="scientific">Candidatus Fimenecus excrementigallinarum</name>
    <dbReference type="NCBI Taxonomy" id="2840816"/>
    <lineage>
        <taxon>Bacteria</taxon>
        <taxon>Bacillati</taxon>
        <taxon>Bacillota</taxon>
        <taxon>Clostridia</taxon>
        <taxon>Candidatus Fimenecus</taxon>
    </lineage>
</organism>
<proteinExistence type="predicted"/>
<feature type="region of interest" description="Disordered" evidence="1">
    <location>
        <begin position="50"/>
        <end position="81"/>
    </location>
</feature>
<accession>A0A9D1ID22</accession>
<reference evidence="2" key="1">
    <citation type="submission" date="2020-10" db="EMBL/GenBank/DDBJ databases">
        <authorList>
            <person name="Gilroy R."/>
        </authorList>
    </citation>
    <scope>NUCLEOTIDE SEQUENCE</scope>
    <source>
        <strain evidence="2">ChiGjej1B1-19959</strain>
    </source>
</reference>
<name>A0A9D1ID22_9FIRM</name>
<gene>
    <name evidence="2" type="ORF">IAC53_00220</name>
</gene>
<evidence type="ECO:0000313" key="2">
    <source>
        <dbReference type="EMBL" id="HIU35027.1"/>
    </source>
</evidence>
<reference evidence="2" key="2">
    <citation type="journal article" date="2021" name="PeerJ">
        <title>Extensive microbial diversity within the chicken gut microbiome revealed by metagenomics and culture.</title>
        <authorList>
            <person name="Gilroy R."/>
            <person name="Ravi A."/>
            <person name="Getino M."/>
            <person name="Pursley I."/>
            <person name="Horton D.L."/>
            <person name="Alikhan N.F."/>
            <person name="Baker D."/>
            <person name="Gharbi K."/>
            <person name="Hall N."/>
            <person name="Watson M."/>
            <person name="Adriaenssens E.M."/>
            <person name="Foster-Nyarko E."/>
            <person name="Jarju S."/>
            <person name="Secka A."/>
            <person name="Antonio M."/>
            <person name="Oren A."/>
            <person name="Chaudhuri R.R."/>
            <person name="La Ragione R."/>
            <person name="Hildebrand F."/>
            <person name="Pallen M.J."/>
        </authorList>
    </citation>
    <scope>NUCLEOTIDE SEQUENCE</scope>
    <source>
        <strain evidence="2">ChiGjej1B1-19959</strain>
    </source>
</reference>
<comment type="caution">
    <text evidence="2">The sequence shown here is derived from an EMBL/GenBank/DDBJ whole genome shotgun (WGS) entry which is preliminary data.</text>
</comment>
<evidence type="ECO:0000256" key="1">
    <source>
        <dbReference type="SAM" id="MobiDB-lite"/>
    </source>
</evidence>